<dbReference type="GO" id="GO:0005829">
    <property type="term" value="C:cytosol"/>
    <property type="evidence" value="ECO:0007669"/>
    <property type="project" value="TreeGrafter"/>
</dbReference>
<feature type="binding site" evidence="3">
    <location>
        <position position="6"/>
    </location>
    <ligand>
        <name>a divalent metal cation</name>
        <dbReference type="ChEBI" id="CHEBI:60240"/>
        <label>1</label>
    </ligand>
</feature>
<sequence>MFIDTHAHIDMKSFKNDLEDVILRAKENNVSKIINISCDIDSIFNTLELVEQFDNIYGALGIHPHDSKDYCDDIEDRLIQWLKHKKILALGEIGLDYFKMYSPKETQINVFRRQLKIAKQMEKPVIIHCRDAYEDTYEILKEFDISNGVMHCYSGSAEFAKRFMDLGFYISFTGTITFRKGDLKALKIIPIDRLLLETDCPFMTPVPHRGKRNEPSYIPLIAEKIAKVLKLDIKEVEESTTENARRLFKGL</sequence>
<evidence type="ECO:0000313" key="5">
    <source>
        <dbReference type="Proteomes" id="UP000234857"/>
    </source>
</evidence>
<dbReference type="Gene3D" id="3.20.20.140">
    <property type="entry name" value="Metal-dependent hydrolases"/>
    <property type="match status" value="1"/>
</dbReference>
<feature type="binding site" evidence="3">
    <location>
        <position position="8"/>
    </location>
    <ligand>
        <name>a divalent metal cation</name>
        <dbReference type="ChEBI" id="CHEBI:60240"/>
        <label>1</label>
    </ligand>
</feature>
<dbReference type="PIRSF" id="PIRSF005902">
    <property type="entry name" value="DNase_TatD"/>
    <property type="match status" value="1"/>
</dbReference>
<dbReference type="Proteomes" id="UP000234857">
    <property type="component" value="Unassembled WGS sequence"/>
</dbReference>
<feature type="binding site" evidence="3">
    <location>
        <position position="151"/>
    </location>
    <ligand>
        <name>a divalent metal cation</name>
        <dbReference type="ChEBI" id="CHEBI:60240"/>
        <label>2</label>
    </ligand>
</feature>
<dbReference type="FunFam" id="3.20.20.140:FF:000005">
    <property type="entry name" value="TatD family hydrolase"/>
    <property type="match status" value="1"/>
</dbReference>
<dbReference type="GO" id="GO:0004536">
    <property type="term" value="F:DNA nuclease activity"/>
    <property type="evidence" value="ECO:0007669"/>
    <property type="project" value="InterPro"/>
</dbReference>
<dbReference type="InterPro" id="IPR001130">
    <property type="entry name" value="TatD-like"/>
</dbReference>
<accession>A0A2N5ZC50</accession>
<dbReference type="CDD" id="cd01310">
    <property type="entry name" value="TatD_DNAse"/>
    <property type="match status" value="1"/>
</dbReference>
<dbReference type="AlphaFoldDB" id="A0A2N5ZC50"/>
<evidence type="ECO:0000313" key="4">
    <source>
        <dbReference type="EMBL" id="PLX16227.1"/>
    </source>
</evidence>
<feature type="binding site" evidence="3">
    <location>
        <position position="128"/>
    </location>
    <ligand>
        <name>a divalent metal cation</name>
        <dbReference type="ChEBI" id="CHEBI:60240"/>
        <label>2</label>
    </ligand>
</feature>
<dbReference type="PROSITE" id="PS01090">
    <property type="entry name" value="TATD_2"/>
    <property type="match status" value="1"/>
</dbReference>
<dbReference type="InterPro" id="IPR018228">
    <property type="entry name" value="DNase_TatD-rel_CS"/>
</dbReference>
<feature type="binding site" evidence="3">
    <location>
        <position position="199"/>
    </location>
    <ligand>
        <name>a divalent metal cation</name>
        <dbReference type="ChEBI" id="CHEBI:60240"/>
        <label>1</label>
    </ligand>
</feature>
<reference evidence="4 5" key="1">
    <citation type="submission" date="2017-11" db="EMBL/GenBank/DDBJ databases">
        <title>Genome-resolved metagenomics identifies genetic mobility, metabolic interactions, and unexpected diversity in perchlorate-reducing communities.</title>
        <authorList>
            <person name="Barnum T.P."/>
            <person name="Figueroa I.A."/>
            <person name="Carlstrom C.I."/>
            <person name="Lucas L.N."/>
            <person name="Engelbrektson A.L."/>
            <person name="Coates J.D."/>
        </authorList>
    </citation>
    <scope>NUCLEOTIDE SEQUENCE [LARGE SCALE GENOMIC DNA]</scope>
    <source>
        <strain evidence="4">BM706</strain>
    </source>
</reference>
<proteinExistence type="predicted"/>
<dbReference type="NCBIfam" id="TIGR00010">
    <property type="entry name" value="YchF/TatD family DNA exonuclease"/>
    <property type="match status" value="1"/>
</dbReference>
<dbReference type="GO" id="GO:0016788">
    <property type="term" value="F:hydrolase activity, acting on ester bonds"/>
    <property type="evidence" value="ECO:0007669"/>
    <property type="project" value="InterPro"/>
</dbReference>
<dbReference type="PANTHER" id="PTHR46124">
    <property type="entry name" value="D-AMINOACYL-TRNA DEACYLASE"/>
    <property type="match status" value="1"/>
</dbReference>
<dbReference type="EMBL" id="PKTG01000122">
    <property type="protein sequence ID" value="PLX16227.1"/>
    <property type="molecule type" value="Genomic_DNA"/>
</dbReference>
<protein>
    <submittedName>
        <fullName evidence="4">Hydrolase TatD</fullName>
    </submittedName>
</protein>
<keyword evidence="1 3" id="KW-0479">Metal-binding</keyword>
<feature type="binding site" evidence="3">
    <location>
        <position position="92"/>
    </location>
    <ligand>
        <name>a divalent metal cation</name>
        <dbReference type="ChEBI" id="CHEBI:60240"/>
        <label>1</label>
    </ligand>
</feature>
<comment type="caution">
    <text evidence="4">The sequence shown here is derived from an EMBL/GenBank/DDBJ whole genome shotgun (WGS) entry which is preliminary data.</text>
</comment>
<dbReference type="GO" id="GO:0046872">
    <property type="term" value="F:metal ion binding"/>
    <property type="evidence" value="ECO:0007669"/>
    <property type="project" value="UniProtKB-KW"/>
</dbReference>
<name>A0A2N5ZC50_MUIH1</name>
<dbReference type="SUPFAM" id="SSF51556">
    <property type="entry name" value="Metallo-dependent hydrolases"/>
    <property type="match status" value="1"/>
</dbReference>
<dbReference type="PROSITE" id="PS01091">
    <property type="entry name" value="TATD_3"/>
    <property type="match status" value="1"/>
</dbReference>
<evidence type="ECO:0000256" key="1">
    <source>
        <dbReference type="ARBA" id="ARBA00022723"/>
    </source>
</evidence>
<dbReference type="PROSITE" id="PS01137">
    <property type="entry name" value="TATD_1"/>
    <property type="match status" value="1"/>
</dbReference>
<dbReference type="PANTHER" id="PTHR46124:SF2">
    <property type="entry name" value="D-AMINOACYL-TRNA DEACYLASE"/>
    <property type="match status" value="1"/>
</dbReference>
<evidence type="ECO:0000256" key="2">
    <source>
        <dbReference type="ARBA" id="ARBA00022801"/>
    </source>
</evidence>
<dbReference type="Pfam" id="PF01026">
    <property type="entry name" value="TatD_DNase"/>
    <property type="match status" value="1"/>
</dbReference>
<evidence type="ECO:0000256" key="3">
    <source>
        <dbReference type="PIRSR" id="PIRSR005902-1"/>
    </source>
</evidence>
<gene>
    <name evidence="4" type="ORF">C0601_11445</name>
</gene>
<organism evidence="4 5">
    <name type="scientific">Muiribacterium halophilum</name>
    <dbReference type="NCBI Taxonomy" id="2053465"/>
    <lineage>
        <taxon>Bacteria</taxon>
        <taxon>Candidatus Muiribacteriota</taxon>
        <taxon>Candidatus Muiribacteriia</taxon>
        <taxon>Candidatus Muiribacteriales</taxon>
        <taxon>Candidatus Muiribacteriaceae</taxon>
        <taxon>Candidatus Muiribacterium</taxon>
    </lineage>
</organism>
<dbReference type="InterPro" id="IPR032466">
    <property type="entry name" value="Metal_Hydrolase"/>
</dbReference>
<keyword evidence="2 4" id="KW-0378">Hydrolase</keyword>
<dbReference type="InterPro" id="IPR015991">
    <property type="entry name" value="TatD/YcfH-like"/>
</dbReference>